<dbReference type="SUPFAM" id="SSF54928">
    <property type="entry name" value="RNA-binding domain, RBD"/>
    <property type="match status" value="1"/>
</dbReference>
<keyword evidence="9" id="KW-0812">Transmembrane</keyword>
<dbReference type="InterPro" id="IPR012677">
    <property type="entry name" value="Nucleotide-bd_a/b_plait_sf"/>
</dbReference>
<keyword evidence="9" id="KW-0472">Membrane</keyword>
<dbReference type="PROSITE" id="PS50102">
    <property type="entry name" value="RRM"/>
    <property type="match status" value="1"/>
</dbReference>
<gene>
    <name evidence="13" type="ORF">CR513_40176</name>
</gene>
<accession>A0A371FMJ4</accession>
<reference evidence="13" key="1">
    <citation type="submission" date="2018-05" db="EMBL/GenBank/DDBJ databases">
        <title>Draft genome of Mucuna pruriens seed.</title>
        <authorList>
            <person name="Nnadi N.E."/>
            <person name="Vos R."/>
            <person name="Hasami M.H."/>
            <person name="Devisetty U.K."/>
            <person name="Aguiy J.C."/>
        </authorList>
    </citation>
    <scope>NUCLEOTIDE SEQUENCE [LARGE SCALE GENOMIC DNA]</scope>
    <source>
        <strain evidence="13">JCA_2017</strain>
    </source>
</reference>
<feature type="region of interest" description="Disordered" evidence="8">
    <location>
        <begin position="485"/>
        <end position="527"/>
    </location>
</feature>
<dbReference type="Pfam" id="PF23182">
    <property type="entry name" value="PABC_AtC3H46"/>
    <property type="match status" value="1"/>
</dbReference>
<dbReference type="InterPro" id="IPR035979">
    <property type="entry name" value="RBD_domain_sf"/>
</dbReference>
<dbReference type="InterPro" id="IPR000571">
    <property type="entry name" value="Znf_CCCH"/>
</dbReference>
<protein>
    <submittedName>
        <fullName evidence="13">Zinc finger CCCH domain-containing protein 18</fullName>
    </submittedName>
</protein>
<keyword evidence="1 7" id="KW-0479">Metal-binding</keyword>
<feature type="zinc finger region" description="C3H1-type" evidence="7">
    <location>
        <begin position="254"/>
        <end position="281"/>
    </location>
</feature>
<dbReference type="InterPro" id="IPR000504">
    <property type="entry name" value="RRM_dom"/>
</dbReference>
<evidence type="ECO:0000256" key="3">
    <source>
        <dbReference type="ARBA" id="ARBA00022833"/>
    </source>
</evidence>
<dbReference type="Pfam" id="PF00642">
    <property type="entry name" value="zf-CCCH"/>
    <property type="match status" value="1"/>
</dbReference>
<dbReference type="InterPro" id="IPR036855">
    <property type="entry name" value="Znf_CCCH_sf"/>
</dbReference>
<evidence type="ECO:0000256" key="1">
    <source>
        <dbReference type="ARBA" id="ARBA00022723"/>
    </source>
</evidence>
<feature type="non-terminal residue" evidence="13">
    <location>
        <position position="1"/>
    </location>
</feature>
<name>A0A371FMJ4_MUCPR</name>
<feature type="transmembrane region" description="Helical" evidence="9">
    <location>
        <begin position="38"/>
        <end position="58"/>
    </location>
</feature>
<evidence type="ECO:0000256" key="9">
    <source>
        <dbReference type="SAM" id="Phobius"/>
    </source>
</evidence>
<dbReference type="SMART" id="SM00360">
    <property type="entry name" value="RRM"/>
    <property type="match status" value="1"/>
</dbReference>
<dbReference type="AlphaFoldDB" id="A0A371FMJ4"/>
<dbReference type="InterPro" id="IPR056276">
    <property type="entry name" value="AtC3H46-like_PABC-like"/>
</dbReference>
<feature type="compositionally biased region" description="Basic and acidic residues" evidence="8">
    <location>
        <begin position="485"/>
        <end position="496"/>
    </location>
</feature>
<organism evidence="13 14">
    <name type="scientific">Mucuna pruriens</name>
    <name type="common">Velvet bean</name>
    <name type="synonym">Dolichos pruriens</name>
    <dbReference type="NCBI Taxonomy" id="157652"/>
    <lineage>
        <taxon>Eukaryota</taxon>
        <taxon>Viridiplantae</taxon>
        <taxon>Streptophyta</taxon>
        <taxon>Embryophyta</taxon>
        <taxon>Tracheophyta</taxon>
        <taxon>Spermatophyta</taxon>
        <taxon>Magnoliopsida</taxon>
        <taxon>eudicotyledons</taxon>
        <taxon>Gunneridae</taxon>
        <taxon>Pentapetalae</taxon>
        <taxon>rosids</taxon>
        <taxon>fabids</taxon>
        <taxon>Fabales</taxon>
        <taxon>Fabaceae</taxon>
        <taxon>Papilionoideae</taxon>
        <taxon>50 kb inversion clade</taxon>
        <taxon>NPAAA clade</taxon>
        <taxon>indigoferoid/millettioid clade</taxon>
        <taxon>Phaseoleae</taxon>
        <taxon>Mucuna</taxon>
    </lineage>
</organism>
<dbReference type="Gene3D" id="4.10.1000.10">
    <property type="entry name" value="Zinc finger, CCCH-type"/>
    <property type="match status" value="1"/>
</dbReference>
<evidence type="ECO:0000259" key="12">
    <source>
        <dbReference type="PROSITE" id="PS51644"/>
    </source>
</evidence>
<evidence type="ECO:0000259" key="11">
    <source>
        <dbReference type="PROSITE" id="PS50103"/>
    </source>
</evidence>
<feature type="domain" description="C3H1-type" evidence="11">
    <location>
        <begin position="254"/>
        <end position="281"/>
    </location>
</feature>
<dbReference type="CDD" id="cd12458">
    <property type="entry name" value="RRM_AtC3H46_like"/>
    <property type="match status" value="1"/>
</dbReference>
<evidence type="ECO:0000256" key="2">
    <source>
        <dbReference type="ARBA" id="ARBA00022771"/>
    </source>
</evidence>
<evidence type="ECO:0000313" key="14">
    <source>
        <dbReference type="Proteomes" id="UP000257109"/>
    </source>
</evidence>
<feature type="domain" description="RRM" evidence="10">
    <location>
        <begin position="406"/>
        <end position="481"/>
    </location>
</feature>
<keyword evidence="4 6" id="KW-0694">RNA-binding</keyword>
<dbReference type="InterPro" id="IPR034365">
    <property type="entry name" value="AtC3H46-like_RRM"/>
</dbReference>
<feature type="compositionally biased region" description="Basic and acidic residues" evidence="8">
    <location>
        <begin position="585"/>
        <end position="594"/>
    </location>
</feature>
<dbReference type="InterPro" id="IPR025605">
    <property type="entry name" value="OST-HTH/LOTUS_dom"/>
</dbReference>
<dbReference type="OrthoDB" id="1914176at2759"/>
<evidence type="ECO:0000256" key="6">
    <source>
        <dbReference type="PROSITE-ProRule" id="PRU00176"/>
    </source>
</evidence>
<keyword evidence="3 7" id="KW-0862">Zinc</keyword>
<feature type="region of interest" description="Disordered" evidence="8">
    <location>
        <begin position="575"/>
        <end position="620"/>
    </location>
</feature>
<dbReference type="PANTHER" id="PTHR24009">
    <property type="entry name" value="RNA-BINDING (RRM/RBD/RNP MOTIFS)"/>
    <property type="match status" value="1"/>
</dbReference>
<dbReference type="GO" id="GO:0003677">
    <property type="term" value="F:DNA binding"/>
    <property type="evidence" value="ECO:0007669"/>
    <property type="project" value="UniProtKB-KW"/>
</dbReference>
<evidence type="ECO:0000313" key="13">
    <source>
        <dbReference type="EMBL" id="RDX79400.1"/>
    </source>
</evidence>
<proteinExistence type="predicted"/>
<sequence length="620" mass="70206">MKRQICINKIIIIKLLDVVAPPRNAKATFPMNKEHKECIVWTFHQLGYVTLIFVTLIFKDVGVKRAILEIGGSSKHNKIRVMDISDYTRIVIDKIQKFEPEHATKIVGYLLLQDHGEQEMAKLASWPDCFIRDVAARAKKDLQKLAAKPLQISLPINSQQGLSHLSAISPRTPTSPNFQVPLPYWDPQSVGNINPDFMAMNYLDSIAELQKQTQYFSLENRIEATNTATGGNDYCGLDASAANLAGKAGRRFSEFPIKICHYYNKGFCRHGNSCRFYHGQVVPENFSQMNGNDAISDDQLFSPGTLAQLESEIIELLKSRGSPMSIASLPMAYYDKYKKVLQADGYLTESQRHGKSGYSLTRLLARLKNSIRLIGRPHGQHSVVLAEGVPTQMQKGDFTRNISAARQIYLTFPAESTFTEDDVSNYFNTFGPVADVRIPNQQRRMFGFVTFVHSETVKTLLDKGNPHCVRGSRVLVKPYREKAKVNERKYSDRTEHPVCYSPRSGEADSEYNSSPRSYENHRSTRRQLIEEEEEALEPERRSLAQLQLAENSFNTSPHFGFSLAESRISDDRINFQPAEESFSYPRHEESRHTDNNFSDGDSNQGLNLPDSPFAFPIDSE</sequence>
<evidence type="ECO:0000256" key="7">
    <source>
        <dbReference type="PROSITE-ProRule" id="PRU00723"/>
    </source>
</evidence>
<feature type="non-terminal residue" evidence="13">
    <location>
        <position position="620"/>
    </location>
</feature>
<keyword evidence="14" id="KW-1185">Reference proteome</keyword>
<evidence type="ECO:0000259" key="10">
    <source>
        <dbReference type="PROSITE" id="PS50102"/>
    </source>
</evidence>
<comment type="caution">
    <text evidence="13">The sequence shown here is derived from an EMBL/GenBank/DDBJ whole genome shotgun (WGS) entry which is preliminary data.</text>
</comment>
<dbReference type="PROSITE" id="PS51644">
    <property type="entry name" value="HTH_OST"/>
    <property type="match status" value="1"/>
</dbReference>
<keyword evidence="9" id="KW-1133">Transmembrane helix</keyword>
<evidence type="ECO:0000256" key="5">
    <source>
        <dbReference type="ARBA" id="ARBA00023125"/>
    </source>
</evidence>
<feature type="compositionally biased region" description="Polar residues" evidence="8">
    <location>
        <begin position="595"/>
        <end position="606"/>
    </location>
</feature>
<dbReference type="Proteomes" id="UP000257109">
    <property type="component" value="Unassembled WGS sequence"/>
</dbReference>
<dbReference type="PROSITE" id="PS50103">
    <property type="entry name" value="ZF_C3H1"/>
    <property type="match status" value="1"/>
</dbReference>
<dbReference type="Pfam" id="PF00076">
    <property type="entry name" value="RRM_1"/>
    <property type="match status" value="1"/>
</dbReference>
<keyword evidence="2 7" id="KW-0863">Zinc-finger</keyword>
<dbReference type="GO" id="GO:0003723">
    <property type="term" value="F:RNA binding"/>
    <property type="evidence" value="ECO:0007669"/>
    <property type="project" value="UniProtKB-UniRule"/>
</dbReference>
<dbReference type="STRING" id="157652.A0A371FMJ4"/>
<dbReference type="FunFam" id="3.30.70.330:FF:000678">
    <property type="entry name" value="zinc finger CCCH domain-containing protein 53-like isoform X2"/>
    <property type="match status" value="1"/>
</dbReference>
<dbReference type="Gene3D" id="3.30.70.330">
    <property type="match status" value="1"/>
</dbReference>
<feature type="domain" description="HTH OST-type" evidence="12">
    <location>
        <begin position="305"/>
        <end position="387"/>
    </location>
</feature>
<dbReference type="GO" id="GO:0008270">
    <property type="term" value="F:zinc ion binding"/>
    <property type="evidence" value="ECO:0007669"/>
    <property type="project" value="UniProtKB-KW"/>
</dbReference>
<dbReference type="SUPFAM" id="SSF90229">
    <property type="entry name" value="CCCH zinc finger"/>
    <property type="match status" value="1"/>
</dbReference>
<dbReference type="PANTHER" id="PTHR24009:SF0">
    <property type="entry name" value="ZINC FINGER CCCH DOMAIN-CONTAINING PROTEIN 18"/>
    <property type="match status" value="1"/>
</dbReference>
<keyword evidence="5" id="KW-0238">DNA-binding</keyword>
<evidence type="ECO:0000256" key="4">
    <source>
        <dbReference type="ARBA" id="ARBA00022884"/>
    </source>
</evidence>
<evidence type="ECO:0000256" key="8">
    <source>
        <dbReference type="SAM" id="MobiDB-lite"/>
    </source>
</evidence>
<dbReference type="EMBL" id="QJKJ01008549">
    <property type="protein sequence ID" value="RDX79400.1"/>
    <property type="molecule type" value="Genomic_DNA"/>
</dbReference>